<comment type="catalytic activity">
    <reaction evidence="7">
        <text>acetate + ATP = acetyl phosphate + ADP</text>
        <dbReference type="Rhea" id="RHEA:11352"/>
        <dbReference type="ChEBI" id="CHEBI:22191"/>
        <dbReference type="ChEBI" id="CHEBI:30089"/>
        <dbReference type="ChEBI" id="CHEBI:30616"/>
        <dbReference type="ChEBI" id="CHEBI:456216"/>
        <dbReference type="EC" id="2.7.2.1"/>
    </reaction>
</comment>
<feature type="site" description="Transition state stabilizer" evidence="7">
    <location>
        <position position="179"/>
    </location>
</feature>
<evidence type="ECO:0000256" key="7">
    <source>
        <dbReference type="HAMAP-Rule" id="MF_00020"/>
    </source>
</evidence>
<comment type="pathway">
    <text evidence="7">Metabolic intermediate biosynthesis; acetyl-CoA biosynthesis; acetyl-CoA from acetate: step 1/2.</text>
</comment>
<dbReference type="PRINTS" id="PR00471">
    <property type="entry name" value="ACETATEKNASE"/>
</dbReference>
<organism evidence="9 10">
    <name type="scientific">Campylobacter blaseri</name>
    <dbReference type="NCBI Taxonomy" id="2042961"/>
    <lineage>
        <taxon>Bacteria</taxon>
        <taxon>Pseudomonadati</taxon>
        <taxon>Campylobacterota</taxon>
        <taxon>Epsilonproteobacteria</taxon>
        <taxon>Campylobacterales</taxon>
        <taxon>Campylobacteraceae</taxon>
        <taxon>Campylobacter</taxon>
    </lineage>
</organism>
<dbReference type="GO" id="GO:0008776">
    <property type="term" value="F:acetate kinase activity"/>
    <property type="evidence" value="ECO:0007669"/>
    <property type="project" value="UniProtKB-UniRule"/>
</dbReference>
<accession>A0A2P8R2M1</accession>
<comment type="caution">
    <text evidence="9">The sequence shown here is derived from an EMBL/GenBank/DDBJ whole genome shotgun (WGS) entry which is preliminary data.</text>
</comment>
<evidence type="ECO:0000313" key="9">
    <source>
        <dbReference type="EMBL" id="PSM52756.1"/>
    </source>
</evidence>
<feature type="binding site" evidence="7">
    <location>
        <position position="14"/>
    </location>
    <ligand>
        <name>ATP</name>
        <dbReference type="ChEBI" id="CHEBI:30616"/>
    </ligand>
</feature>
<keyword evidence="7" id="KW-0963">Cytoplasm</keyword>
<gene>
    <name evidence="7" type="primary">ackA</name>
    <name evidence="9" type="ORF">CQ405_03255</name>
</gene>
<dbReference type="GO" id="GO:0006085">
    <property type="term" value="P:acetyl-CoA biosynthetic process"/>
    <property type="evidence" value="ECO:0007669"/>
    <property type="project" value="UniProtKB-UniRule"/>
</dbReference>
<feature type="binding site" evidence="7">
    <location>
        <position position="90"/>
    </location>
    <ligand>
        <name>substrate</name>
    </ligand>
</feature>
<dbReference type="PROSITE" id="PS01075">
    <property type="entry name" value="ACETATE_KINASE_1"/>
    <property type="match status" value="1"/>
</dbReference>
<comment type="cofactor">
    <cofactor evidence="7">
        <name>Mg(2+)</name>
        <dbReference type="ChEBI" id="CHEBI:18420"/>
    </cofactor>
    <cofactor evidence="7">
        <name>Mn(2+)</name>
        <dbReference type="ChEBI" id="CHEBI:29035"/>
    </cofactor>
    <text evidence="7">Mg(2+). Can also accept Mn(2+).</text>
</comment>
<feature type="binding site" evidence="7">
    <location>
        <begin position="281"/>
        <end position="283"/>
    </location>
    <ligand>
        <name>ATP</name>
        <dbReference type="ChEBI" id="CHEBI:30616"/>
    </ligand>
</feature>
<comment type="subunit">
    <text evidence="7">Homodimer.</text>
</comment>
<dbReference type="Proteomes" id="UP000240535">
    <property type="component" value="Unassembled WGS sequence"/>
</dbReference>
<evidence type="ECO:0000256" key="3">
    <source>
        <dbReference type="ARBA" id="ARBA00022741"/>
    </source>
</evidence>
<sequence>MKILVLNAGSSSIKFQVFDMNNNSSLAIGLIEEIGNEHSQAKIKVLKTNRLTEKITYIKDHHDAVEIINAMLKKAGVLNSMNEVDGIGHRVVHGGKTFKNSVIIDDEAIRLIKEVIPLAPLHNPGALEGIKSALEEAKGVLNVAVFDTVFHQTMDKEAYLYAIPYEYYEKYDIRKYGFHGTSHKYASELAANFMGVNIDNFNAITLHIGNGASATAIKNGKSIDTSMGLSPLEGLMMGTRSGDIDPTVLSYIATQDGKTLDEIDDILNKKSGLLGIAGTSDVRKIKEGIKNNSERCLLAYKMYIRRIVKYIGAYYALIGKLDAIIFTAGVGENSSLLRNDVCNAISHFGIELDNDLNHLQSNKTRYITKQNSPIKALVVPTNEELAIAIETKELLKRSK</sequence>
<dbReference type="EC" id="2.7.2.1" evidence="7"/>
<dbReference type="GO" id="GO:0006083">
    <property type="term" value="P:acetate metabolic process"/>
    <property type="evidence" value="ECO:0007669"/>
    <property type="project" value="TreeGrafter"/>
</dbReference>
<dbReference type="RefSeq" id="WP_106870566.1">
    <property type="nucleotide sequence ID" value="NZ_CP053841.1"/>
</dbReference>
<dbReference type="AlphaFoldDB" id="A0A2P8R2M1"/>
<dbReference type="SUPFAM" id="SSF53067">
    <property type="entry name" value="Actin-like ATPase domain"/>
    <property type="match status" value="2"/>
</dbReference>
<dbReference type="GO" id="GO:0005524">
    <property type="term" value="F:ATP binding"/>
    <property type="evidence" value="ECO:0007669"/>
    <property type="project" value="UniProtKB-KW"/>
</dbReference>
<evidence type="ECO:0000256" key="6">
    <source>
        <dbReference type="ARBA" id="ARBA00022842"/>
    </source>
</evidence>
<dbReference type="Pfam" id="PF00871">
    <property type="entry name" value="Acetate_kinase"/>
    <property type="match status" value="1"/>
</dbReference>
<keyword evidence="6 7" id="KW-0460">Magnesium</keyword>
<name>A0A2P8R2M1_9BACT</name>
<comment type="subcellular location">
    <subcellularLocation>
        <location evidence="7">Cytoplasm</location>
    </subcellularLocation>
</comment>
<evidence type="ECO:0000256" key="1">
    <source>
        <dbReference type="ARBA" id="ARBA00008748"/>
    </source>
</evidence>
<dbReference type="InterPro" id="IPR023865">
    <property type="entry name" value="Aliphatic_acid_kinase_CS"/>
</dbReference>
<dbReference type="CDD" id="cd24010">
    <property type="entry name" value="ASKHA_NBD_AcK_PK"/>
    <property type="match status" value="1"/>
</dbReference>
<evidence type="ECO:0000256" key="2">
    <source>
        <dbReference type="ARBA" id="ARBA00022679"/>
    </source>
</evidence>
<dbReference type="PIRSF" id="PIRSF000722">
    <property type="entry name" value="Acetate_prop_kin"/>
    <property type="match status" value="1"/>
</dbReference>
<feature type="binding site" evidence="7">
    <location>
        <begin position="207"/>
        <end position="211"/>
    </location>
    <ligand>
        <name>ATP</name>
        <dbReference type="ChEBI" id="CHEBI:30616"/>
    </ligand>
</feature>
<keyword evidence="5 7" id="KW-0067">ATP-binding</keyword>
<proteinExistence type="inferred from homology"/>
<dbReference type="GO" id="GO:0000287">
    <property type="term" value="F:magnesium ion binding"/>
    <property type="evidence" value="ECO:0007669"/>
    <property type="project" value="UniProtKB-UniRule"/>
</dbReference>
<dbReference type="HAMAP" id="MF_00020">
    <property type="entry name" value="Acetate_kinase"/>
    <property type="match status" value="1"/>
</dbReference>
<reference evidence="10" key="1">
    <citation type="submission" date="2017-10" db="EMBL/GenBank/DDBJ databases">
        <title>Campylobacter species from seals.</title>
        <authorList>
            <person name="Gilbert M.J."/>
            <person name="Zomer A.L."/>
            <person name="Timmerman A.J."/>
            <person name="Duim B."/>
            <person name="Wagenaar J.A."/>
        </authorList>
    </citation>
    <scope>NUCLEOTIDE SEQUENCE [LARGE SCALE GENOMIC DNA]</scope>
    <source>
        <strain evidence="10">17S00004-5</strain>
    </source>
</reference>
<feature type="binding site" evidence="7">
    <location>
        <position position="7"/>
    </location>
    <ligand>
        <name>Mg(2+)</name>
        <dbReference type="ChEBI" id="CHEBI:18420"/>
    </ligand>
</feature>
<feature type="binding site" evidence="7">
    <location>
        <position position="383"/>
    </location>
    <ligand>
        <name>Mg(2+)</name>
        <dbReference type="ChEBI" id="CHEBI:18420"/>
    </ligand>
</feature>
<dbReference type="EMBL" id="PDHH01000002">
    <property type="protein sequence ID" value="PSM52756.1"/>
    <property type="molecule type" value="Genomic_DNA"/>
</dbReference>
<comment type="similarity">
    <text evidence="1 7 8">Belongs to the acetokinase family.</text>
</comment>
<dbReference type="GO" id="GO:0005737">
    <property type="term" value="C:cytoplasm"/>
    <property type="evidence" value="ECO:0007669"/>
    <property type="project" value="UniProtKB-SubCell"/>
</dbReference>
<feature type="site" description="Transition state stabilizer" evidence="7">
    <location>
        <position position="240"/>
    </location>
</feature>
<dbReference type="InterPro" id="IPR043129">
    <property type="entry name" value="ATPase_NBD"/>
</dbReference>
<evidence type="ECO:0000256" key="8">
    <source>
        <dbReference type="RuleBase" id="RU003835"/>
    </source>
</evidence>
<dbReference type="InterPro" id="IPR004372">
    <property type="entry name" value="Ac/propionate_kinase"/>
</dbReference>
<dbReference type="PANTHER" id="PTHR21060">
    <property type="entry name" value="ACETATE KINASE"/>
    <property type="match status" value="1"/>
</dbReference>
<dbReference type="Gene3D" id="3.30.420.40">
    <property type="match status" value="2"/>
</dbReference>
<dbReference type="PROSITE" id="PS01076">
    <property type="entry name" value="ACETATE_KINASE_2"/>
    <property type="match status" value="1"/>
</dbReference>
<feature type="binding site" evidence="7">
    <location>
        <begin position="329"/>
        <end position="333"/>
    </location>
    <ligand>
        <name>ATP</name>
        <dbReference type="ChEBI" id="CHEBI:30616"/>
    </ligand>
</feature>
<dbReference type="InterPro" id="IPR000890">
    <property type="entry name" value="Aliphatic_acid_kin_short-chain"/>
</dbReference>
<dbReference type="UniPathway" id="UPA00340">
    <property type="reaction ID" value="UER00458"/>
</dbReference>
<keyword evidence="4 7" id="KW-0418">Kinase</keyword>
<evidence type="ECO:0000256" key="4">
    <source>
        <dbReference type="ARBA" id="ARBA00022777"/>
    </source>
</evidence>
<dbReference type="OrthoDB" id="9802453at2"/>
<feature type="active site" description="Proton donor/acceptor" evidence="7">
    <location>
        <position position="147"/>
    </location>
</feature>
<protein>
    <recommendedName>
        <fullName evidence="7">Acetate kinase</fullName>
        <ecNumber evidence="7">2.7.2.1</ecNumber>
    </recommendedName>
    <alternativeName>
        <fullName evidence="7">Acetokinase</fullName>
    </alternativeName>
</protein>
<keyword evidence="2 7" id="KW-0808">Transferase</keyword>
<evidence type="ECO:0000313" key="10">
    <source>
        <dbReference type="Proteomes" id="UP000240535"/>
    </source>
</evidence>
<keyword evidence="7" id="KW-0479">Metal-binding</keyword>
<keyword evidence="10" id="KW-1185">Reference proteome</keyword>
<dbReference type="PANTHER" id="PTHR21060:SF15">
    <property type="entry name" value="ACETATE KINASE-RELATED"/>
    <property type="match status" value="1"/>
</dbReference>
<comment type="function">
    <text evidence="7">Catalyzes the formation of acetyl phosphate from acetate and ATP. Can also catalyze the reverse reaction.</text>
</comment>
<evidence type="ECO:0000256" key="5">
    <source>
        <dbReference type="ARBA" id="ARBA00022840"/>
    </source>
</evidence>
<dbReference type="NCBIfam" id="TIGR00016">
    <property type="entry name" value="ackA"/>
    <property type="match status" value="1"/>
</dbReference>
<keyword evidence="3 7" id="KW-0547">Nucleotide-binding</keyword>